<dbReference type="RefSeq" id="XP_009159477.1">
    <property type="nucleotide sequence ID" value="XM_009161229.1"/>
</dbReference>
<dbReference type="GeneID" id="20311655"/>
<name>H6C5M0_EXODN</name>
<dbReference type="AlphaFoldDB" id="H6C5M0"/>
<evidence type="ECO:0000256" key="1">
    <source>
        <dbReference type="SAM" id="MobiDB-lite"/>
    </source>
</evidence>
<evidence type="ECO:0000313" key="2">
    <source>
        <dbReference type="EMBL" id="EHY59016.1"/>
    </source>
</evidence>
<feature type="compositionally biased region" description="Basic and acidic residues" evidence="1">
    <location>
        <begin position="164"/>
        <end position="183"/>
    </location>
</feature>
<dbReference type="InParanoid" id="H6C5M0"/>
<dbReference type="Proteomes" id="UP000007304">
    <property type="component" value="Unassembled WGS sequence"/>
</dbReference>
<keyword evidence="3" id="KW-1185">Reference proteome</keyword>
<sequence>MCKCSIILTDLLCAGCRQAGRETQLKSSMFKDNPKRAVTFDKSCRKHGMLSLPSTKQRVSEYVEDRHCKVCRQTIRTVVEEESTMGRSGSQPGQYMAMPVRSHNDDYIKTQRDSKAYAPGDSRALVVRQGAYAARGSTRPSKQAEGLEVVKADRYEATQGRPSRRQEVVRTAQREDRDHVERSAVQAREIRDEVTFNAGGVTVSVVSTQTVYTKVKERVPRR</sequence>
<proteinExistence type="predicted"/>
<dbReference type="HOGENOM" id="CLU_1245369_0_0_1"/>
<evidence type="ECO:0000313" key="3">
    <source>
        <dbReference type="Proteomes" id="UP000007304"/>
    </source>
</evidence>
<organism evidence="2 3">
    <name type="scientific">Exophiala dermatitidis (strain ATCC 34100 / CBS 525.76 / NIH/UT8656)</name>
    <name type="common">Black yeast</name>
    <name type="synonym">Wangiella dermatitidis</name>
    <dbReference type="NCBI Taxonomy" id="858893"/>
    <lineage>
        <taxon>Eukaryota</taxon>
        <taxon>Fungi</taxon>
        <taxon>Dikarya</taxon>
        <taxon>Ascomycota</taxon>
        <taxon>Pezizomycotina</taxon>
        <taxon>Eurotiomycetes</taxon>
        <taxon>Chaetothyriomycetidae</taxon>
        <taxon>Chaetothyriales</taxon>
        <taxon>Herpotrichiellaceae</taxon>
        <taxon>Exophiala</taxon>
    </lineage>
</organism>
<gene>
    <name evidence="2" type="ORF">HMPREF1120_07016</name>
</gene>
<feature type="region of interest" description="Disordered" evidence="1">
    <location>
        <begin position="157"/>
        <end position="183"/>
    </location>
</feature>
<dbReference type="VEuPathDB" id="FungiDB:HMPREF1120_07016"/>
<protein>
    <submittedName>
        <fullName evidence="2">Uncharacterized protein</fullName>
    </submittedName>
</protein>
<dbReference type="STRING" id="858893.H6C5M0"/>
<dbReference type="EMBL" id="JH226135">
    <property type="protein sequence ID" value="EHY59016.1"/>
    <property type="molecule type" value="Genomic_DNA"/>
</dbReference>
<accession>H6C5M0</accession>
<reference evidence="2" key="1">
    <citation type="submission" date="2011-07" db="EMBL/GenBank/DDBJ databases">
        <title>The Genome Sequence of Exophiala (Wangiella) dermatitidis NIH/UT8656.</title>
        <authorList>
            <consortium name="The Broad Institute Genome Sequencing Platform"/>
            <person name="Cuomo C."/>
            <person name="Wang Z."/>
            <person name="Hunicke-Smith S."/>
            <person name="Szanislo P.J."/>
            <person name="Earl A."/>
            <person name="Young S.K."/>
            <person name="Zeng Q."/>
            <person name="Gargeya S."/>
            <person name="Fitzgerald M."/>
            <person name="Haas B."/>
            <person name="Abouelleil A."/>
            <person name="Alvarado L."/>
            <person name="Arachchi H.M."/>
            <person name="Berlin A."/>
            <person name="Brown A."/>
            <person name="Chapman S.B."/>
            <person name="Chen Z."/>
            <person name="Dunbar C."/>
            <person name="Freedman E."/>
            <person name="Gearin G."/>
            <person name="Gellesch M."/>
            <person name="Goldberg J."/>
            <person name="Griggs A."/>
            <person name="Gujja S."/>
            <person name="Heiman D."/>
            <person name="Howarth C."/>
            <person name="Larson L."/>
            <person name="Lui A."/>
            <person name="MacDonald P.J.P."/>
            <person name="Montmayeur A."/>
            <person name="Murphy C."/>
            <person name="Neiman D."/>
            <person name="Pearson M."/>
            <person name="Priest M."/>
            <person name="Roberts A."/>
            <person name="Saif S."/>
            <person name="Shea T."/>
            <person name="Shenoy N."/>
            <person name="Sisk P."/>
            <person name="Stolte C."/>
            <person name="Sykes S."/>
            <person name="Wortman J."/>
            <person name="Nusbaum C."/>
            <person name="Birren B."/>
        </authorList>
    </citation>
    <scope>NUCLEOTIDE SEQUENCE</scope>
    <source>
        <strain evidence="2">NIH/UT8656</strain>
    </source>
</reference>